<dbReference type="OrthoDB" id="9912409at2"/>
<proteinExistence type="predicted"/>
<reference evidence="1 2" key="1">
    <citation type="submission" date="2019-03" db="EMBL/GenBank/DDBJ databases">
        <authorList>
            <person name="Kim M.K.M."/>
        </authorList>
    </citation>
    <scope>NUCLEOTIDE SEQUENCE [LARGE SCALE GENOMIC DNA]</scope>
    <source>
        <strain evidence="1 2">17J68-15</strain>
    </source>
</reference>
<gene>
    <name evidence="1" type="ORF">E0486_14860</name>
</gene>
<protein>
    <submittedName>
        <fullName evidence="1">Uncharacterized protein</fullName>
    </submittedName>
</protein>
<dbReference type="AlphaFoldDB" id="A0A4R4DXE9"/>
<keyword evidence="2" id="KW-1185">Reference proteome</keyword>
<dbReference type="Proteomes" id="UP000295164">
    <property type="component" value="Unassembled WGS sequence"/>
</dbReference>
<dbReference type="EMBL" id="SKFH01000031">
    <property type="protein sequence ID" value="TCZ67906.1"/>
    <property type="molecule type" value="Genomic_DNA"/>
</dbReference>
<organism evidence="1 2">
    <name type="scientific">Flaviaesturariibacter aridisoli</name>
    <dbReference type="NCBI Taxonomy" id="2545761"/>
    <lineage>
        <taxon>Bacteria</taxon>
        <taxon>Pseudomonadati</taxon>
        <taxon>Bacteroidota</taxon>
        <taxon>Chitinophagia</taxon>
        <taxon>Chitinophagales</taxon>
        <taxon>Chitinophagaceae</taxon>
        <taxon>Flaviaestuariibacter</taxon>
    </lineage>
</organism>
<name>A0A4R4DXE9_9BACT</name>
<evidence type="ECO:0000313" key="2">
    <source>
        <dbReference type="Proteomes" id="UP000295164"/>
    </source>
</evidence>
<comment type="caution">
    <text evidence="1">The sequence shown here is derived from an EMBL/GenBank/DDBJ whole genome shotgun (WGS) entry which is preliminary data.</text>
</comment>
<evidence type="ECO:0000313" key="1">
    <source>
        <dbReference type="EMBL" id="TCZ67906.1"/>
    </source>
</evidence>
<sequence length="61" mass="6758">MENVKLQFQTPQDFQKFRRMKAVTILSASVAGLYIICRCALRDIASAINDLGATVTDAPKK</sequence>
<accession>A0A4R4DXE9</accession>
<dbReference type="RefSeq" id="WP_131853173.1">
    <property type="nucleotide sequence ID" value="NZ_SKFH01000031.1"/>
</dbReference>